<dbReference type="PANTHER" id="PTHR14024">
    <property type="entry name" value="PERILIPIN"/>
    <property type="match status" value="1"/>
</dbReference>
<feature type="region of interest" description="Disordered" evidence="4">
    <location>
        <begin position="173"/>
        <end position="203"/>
    </location>
</feature>
<dbReference type="GO" id="GO:0010890">
    <property type="term" value="P:positive regulation of triglyceride storage"/>
    <property type="evidence" value="ECO:0007669"/>
    <property type="project" value="TreeGrafter"/>
</dbReference>
<dbReference type="GO" id="GO:0005829">
    <property type="term" value="C:cytosol"/>
    <property type="evidence" value="ECO:0007669"/>
    <property type="project" value="TreeGrafter"/>
</dbReference>
<dbReference type="GO" id="GO:0005811">
    <property type="term" value="C:lipid droplet"/>
    <property type="evidence" value="ECO:0007669"/>
    <property type="project" value="UniProtKB-SubCell"/>
</dbReference>
<sequence length="203" mass="22626">MSEAENTPQLSEETATVPATCMESVNRFARLPVVESTIQTAHNIYEKVKDFNSVTNWTLQTAENTAFKAVDIAKPYATPVIKNFEGPIKKVDDALCSGLDYVETRVPAVKLPPREIYNSTKDLVSPAVESAKHFVEPAVKTARDVIEPAVNKTRSIVEPIVEPIVENVKHRVDEYMHRNQDAPEGQESQPETEQPEQSSPCKH</sequence>
<dbReference type="InterPro" id="IPR004279">
    <property type="entry name" value="Perilipin"/>
</dbReference>
<feature type="compositionally biased region" description="Low complexity" evidence="4">
    <location>
        <begin position="183"/>
        <end position="203"/>
    </location>
</feature>
<dbReference type="OrthoDB" id="376826at2759"/>
<keyword evidence="7" id="KW-1185">Reference proteome</keyword>
<dbReference type="Pfam" id="PF03036">
    <property type="entry name" value="Perilipin"/>
    <property type="match status" value="1"/>
</dbReference>
<evidence type="ECO:0000256" key="2">
    <source>
        <dbReference type="ARBA" id="ARBA00006311"/>
    </source>
</evidence>
<proteinExistence type="inferred from homology"/>
<dbReference type="Proteomes" id="UP000019118">
    <property type="component" value="Unassembled WGS sequence"/>
</dbReference>
<evidence type="ECO:0000256" key="3">
    <source>
        <dbReference type="ARBA" id="ARBA00022677"/>
    </source>
</evidence>
<organism evidence="5">
    <name type="scientific">Dendroctonus ponderosae</name>
    <name type="common">Mountain pine beetle</name>
    <dbReference type="NCBI Taxonomy" id="77166"/>
    <lineage>
        <taxon>Eukaryota</taxon>
        <taxon>Metazoa</taxon>
        <taxon>Ecdysozoa</taxon>
        <taxon>Arthropoda</taxon>
        <taxon>Hexapoda</taxon>
        <taxon>Insecta</taxon>
        <taxon>Pterygota</taxon>
        <taxon>Neoptera</taxon>
        <taxon>Endopterygota</taxon>
        <taxon>Coleoptera</taxon>
        <taxon>Polyphaga</taxon>
        <taxon>Cucujiformia</taxon>
        <taxon>Curculionidae</taxon>
        <taxon>Scolytinae</taxon>
        <taxon>Dendroctonus</taxon>
    </lineage>
</organism>
<gene>
    <name evidence="6" type="primary">109542460</name>
    <name evidence="5" type="ORF">YQE_01027</name>
</gene>
<comment type="subcellular location">
    <subcellularLocation>
        <location evidence="1">Lipid droplet</location>
    </subcellularLocation>
</comment>
<dbReference type="EMBL" id="KB738451">
    <property type="protein sequence ID" value="ENN82601.1"/>
    <property type="molecule type" value="Genomic_DNA"/>
</dbReference>
<dbReference type="GO" id="GO:0019915">
    <property type="term" value="P:lipid storage"/>
    <property type="evidence" value="ECO:0007669"/>
    <property type="project" value="TreeGrafter"/>
</dbReference>
<protein>
    <submittedName>
        <fullName evidence="5 6">Uncharacterized protein</fullName>
    </submittedName>
</protein>
<reference evidence="5 7" key="1">
    <citation type="journal article" date="2013" name="Genome Biol.">
        <title>Draft genome of the mountain pine beetle, Dendroctonus ponderosae Hopkins, a major forest pest.</title>
        <authorList>
            <person name="Keeling C.I."/>
            <person name="Yuen M.M."/>
            <person name="Liao N.Y."/>
            <person name="Docking T.R."/>
            <person name="Chan S.K."/>
            <person name="Taylor G.A."/>
            <person name="Palmquist D.L."/>
            <person name="Jackman S.D."/>
            <person name="Nguyen A."/>
            <person name="Li M."/>
            <person name="Henderson H."/>
            <person name="Janes J.K."/>
            <person name="Zhao Y."/>
            <person name="Pandoh P."/>
            <person name="Moore R."/>
            <person name="Sperling F.A."/>
            <person name="Huber D.P."/>
            <person name="Birol I."/>
            <person name="Jones S.J."/>
            <person name="Bohlmann J."/>
        </authorList>
    </citation>
    <scope>NUCLEOTIDE SEQUENCE</scope>
</reference>
<evidence type="ECO:0000313" key="6">
    <source>
        <dbReference type="EnsemblMetazoa" id="XP_019767215.1"/>
    </source>
</evidence>
<feature type="non-terminal residue" evidence="5">
    <location>
        <position position="1"/>
    </location>
</feature>
<dbReference type="HOGENOM" id="CLU_106895_0_0_1"/>
<evidence type="ECO:0000256" key="1">
    <source>
        <dbReference type="ARBA" id="ARBA00004502"/>
    </source>
</evidence>
<dbReference type="PANTHER" id="PTHR14024:SF49">
    <property type="entry name" value="LIPID STORAGE DROPLETS SURFACE-BINDING PROTEIN 1"/>
    <property type="match status" value="1"/>
</dbReference>
<name>N6UPD9_DENPD</name>
<dbReference type="AlphaFoldDB" id="N6UPD9"/>
<comment type="similarity">
    <text evidence="2">Belongs to the perilipin family.</text>
</comment>
<reference evidence="6" key="2">
    <citation type="submission" date="2024-08" db="UniProtKB">
        <authorList>
            <consortium name="EnsemblMetazoa"/>
        </authorList>
    </citation>
    <scope>IDENTIFICATION</scope>
</reference>
<evidence type="ECO:0000313" key="5">
    <source>
        <dbReference type="EMBL" id="ENN82601.1"/>
    </source>
</evidence>
<keyword evidence="3" id="KW-0551">Lipid droplet</keyword>
<dbReference type="EnsemblMetazoa" id="XM_019911709.1">
    <property type="protein sequence ID" value="XP_019767268.1"/>
    <property type="gene ID" value="LOC109542460"/>
</dbReference>
<evidence type="ECO:0000313" key="7">
    <source>
        <dbReference type="Proteomes" id="UP000019118"/>
    </source>
</evidence>
<dbReference type="EnsemblMetazoa" id="XM_019911656.1">
    <property type="protein sequence ID" value="XP_019767215.1"/>
    <property type="gene ID" value="LOC109542420"/>
</dbReference>
<accession>N6UPD9</accession>
<evidence type="ECO:0000256" key="4">
    <source>
        <dbReference type="SAM" id="MobiDB-lite"/>
    </source>
</evidence>